<dbReference type="InterPro" id="IPR036271">
    <property type="entry name" value="Tet_transcr_reg_TetR-rel_C_sf"/>
</dbReference>
<dbReference type="PANTHER" id="PTHR30055">
    <property type="entry name" value="HTH-TYPE TRANSCRIPTIONAL REGULATOR RUTR"/>
    <property type="match status" value="1"/>
</dbReference>
<feature type="region of interest" description="Disordered" evidence="5">
    <location>
        <begin position="72"/>
        <end position="94"/>
    </location>
</feature>
<keyword evidence="9" id="KW-1185">Reference proteome</keyword>
<dbReference type="InterPro" id="IPR000524">
    <property type="entry name" value="Tscrpt_reg_HTH_GntR"/>
</dbReference>
<keyword evidence="3" id="KW-0804">Transcription</keyword>
<evidence type="ECO:0000313" key="8">
    <source>
        <dbReference type="EMBL" id="MFI6500384.1"/>
    </source>
</evidence>
<evidence type="ECO:0000256" key="1">
    <source>
        <dbReference type="ARBA" id="ARBA00023015"/>
    </source>
</evidence>
<dbReference type="InterPro" id="IPR001647">
    <property type="entry name" value="HTH_TetR"/>
</dbReference>
<dbReference type="PANTHER" id="PTHR30055:SF151">
    <property type="entry name" value="TRANSCRIPTIONAL REGULATORY PROTEIN"/>
    <property type="match status" value="1"/>
</dbReference>
<dbReference type="SUPFAM" id="SSF48498">
    <property type="entry name" value="Tetracyclin repressor-like, C-terminal domain"/>
    <property type="match status" value="1"/>
</dbReference>
<feature type="domain" description="HTH gntR-type" evidence="6">
    <location>
        <begin position="9"/>
        <end position="77"/>
    </location>
</feature>
<proteinExistence type="predicted"/>
<dbReference type="EMBL" id="JBITGY010000006">
    <property type="protein sequence ID" value="MFI6500384.1"/>
    <property type="molecule type" value="Genomic_DNA"/>
</dbReference>
<keyword evidence="2 4" id="KW-0238">DNA-binding</keyword>
<sequence length="320" mass="34635">MPQSAARAEPVYLQIAAQIRARIVDGELRPGDQVPTTRRIMADWNVAMATASKVLSRLREDGLVHVVPGRGTVVSPRTTTPVKPAGPIGRGDTADEALTPAQVVATAVRIADSEGLTAVTMRRVAAELGTAAMSIYRHVPNKADLVRQMVDAVFSECVLPEPGPAAWHERLEIVARAYWQIYKRHPWATAPAIASPTQPRLIPSAMDHLEWELRGMAHLGLDHVTLLRAVISLHCYVGGIALGGALARESELDTGLSSEEQQRADVTATSGLFTSTRFPIIAELDLPDDSLTDLDGLFEFGLQRQLTGLVSYVADTTNRD</sequence>
<feature type="DNA-binding region" description="H-T-H motif" evidence="4">
    <location>
        <begin position="120"/>
        <end position="139"/>
    </location>
</feature>
<dbReference type="InterPro" id="IPR036388">
    <property type="entry name" value="WH-like_DNA-bd_sf"/>
</dbReference>
<dbReference type="CDD" id="cd07377">
    <property type="entry name" value="WHTH_GntR"/>
    <property type="match status" value="1"/>
</dbReference>
<dbReference type="PROSITE" id="PS50977">
    <property type="entry name" value="HTH_TETR_2"/>
    <property type="match status" value="1"/>
</dbReference>
<dbReference type="SMART" id="SM00345">
    <property type="entry name" value="HTH_GNTR"/>
    <property type="match status" value="1"/>
</dbReference>
<gene>
    <name evidence="8" type="ORF">ACIBG2_23600</name>
</gene>
<evidence type="ECO:0000313" key="9">
    <source>
        <dbReference type="Proteomes" id="UP001612741"/>
    </source>
</evidence>
<dbReference type="Pfam" id="PF02909">
    <property type="entry name" value="TetR_C_1"/>
    <property type="match status" value="1"/>
</dbReference>
<dbReference type="Proteomes" id="UP001612741">
    <property type="component" value="Unassembled WGS sequence"/>
</dbReference>
<dbReference type="InterPro" id="IPR036390">
    <property type="entry name" value="WH_DNA-bd_sf"/>
</dbReference>
<keyword evidence="1" id="KW-0805">Transcription regulation</keyword>
<dbReference type="InterPro" id="IPR009057">
    <property type="entry name" value="Homeodomain-like_sf"/>
</dbReference>
<dbReference type="Pfam" id="PF00392">
    <property type="entry name" value="GntR"/>
    <property type="match status" value="1"/>
</dbReference>
<dbReference type="PROSITE" id="PS50949">
    <property type="entry name" value="HTH_GNTR"/>
    <property type="match status" value="1"/>
</dbReference>
<evidence type="ECO:0000256" key="5">
    <source>
        <dbReference type="SAM" id="MobiDB-lite"/>
    </source>
</evidence>
<dbReference type="Pfam" id="PF00440">
    <property type="entry name" value="TetR_N"/>
    <property type="match status" value="1"/>
</dbReference>
<protein>
    <submittedName>
        <fullName evidence="8">GntR family transcriptional regulator</fullName>
    </submittedName>
</protein>
<evidence type="ECO:0000259" key="7">
    <source>
        <dbReference type="PROSITE" id="PS50977"/>
    </source>
</evidence>
<dbReference type="Gene3D" id="1.10.10.10">
    <property type="entry name" value="Winged helix-like DNA-binding domain superfamily/Winged helix DNA-binding domain"/>
    <property type="match status" value="1"/>
</dbReference>
<evidence type="ECO:0000259" key="6">
    <source>
        <dbReference type="PROSITE" id="PS50949"/>
    </source>
</evidence>
<accession>A0ABW7YYN7</accession>
<evidence type="ECO:0000256" key="2">
    <source>
        <dbReference type="ARBA" id="ARBA00023125"/>
    </source>
</evidence>
<dbReference type="InterPro" id="IPR050109">
    <property type="entry name" value="HTH-type_TetR-like_transc_reg"/>
</dbReference>
<evidence type="ECO:0000256" key="4">
    <source>
        <dbReference type="PROSITE-ProRule" id="PRU00335"/>
    </source>
</evidence>
<organism evidence="8 9">
    <name type="scientific">Nonomuraea typhae</name>
    <dbReference type="NCBI Taxonomy" id="2603600"/>
    <lineage>
        <taxon>Bacteria</taxon>
        <taxon>Bacillati</taxon>
        <taxon>Actinomycetota</taxon>
        <taxon>Actinomycetes</taxon>
        <taxon>Streptosporangiales</taxon>
        <taxon>Streptosporangiaceae</taxon>
        <taxon>Nonomuraea</taxon>
    </lineage>
</organism>
<dbReference type="Gene3D" id="1.10.357.10">
    <property type="entry name" value="Tetracycline Repressor, domain 2"/>
    <property type="match status" value="1"/>
</dbReference>
<feature type="domain" description="HTH tetR-type" evidence="7">
    <location>
        <begin position="97"/>
        <end position="157"/>
    </location>
</feature>
<comment type="caution">
    <text evidence="8">The sequence shown here is derived from an EMBL/GenBank/DDBJ whole genome shotgun (WGS) entry which is preliminary data.</text>
</comment>
<dbReference type="SUPFAM" id="SSF46785">
    <property type="entry name" value="Winged helix' DNA-binding domain"/>
    <property type="match status" value="1"/>
</dbReference>
<reference evidence="8 9" key="1">
    <citation type="submission" date="2024-10" db="EMBL/GenBank/DDBJ databases">
        <title>The Natural Products Discovery Center: Release of the First 8490 Sequenced Strains for Exploring Actinobacteria Biosynthetic Diversity.</title>
        <authorList>
            <person name="Kalkreuter E."/>
            <person name="Kautsar S.A."/>
            <person name="Yang D."/>
            <person name="Bader C.D."/>
            <person name="Teijaro C.N."/>
            <person name="Fluegel L."/>
            <person name="Davis C.M."/>
            <person name="Simpson J.R."/>
            <person name="Lauterbach L."/>
            <person name="Steele A.D."/>
            <person name="Gui C."/>
            <person name="Meng S."/>
            <person name="Li G."/>
            <person name="Viehrig K."/>
            <person name="Ye F."/>
            <person name="Su P."/>
            <person name="Kiefer A.F."/>
            <person name="Nichols A."/>
            <person name="Cepeda A.J."/>
            <person name="Yan W."/>
            <person name="Fan B."/>
            <person name="Jiang Y."/>
            <person name="Adhikari A."/>
            <person name="Zheng C.-J."/>
            <person name="Schuster L."/>
            <person name="Cowan T.M."/>
            <person name="Smanski M.J."/>
            <person name="Chevrette M.G."/>
            <person name="De Carvalho L.P.S."/>
            <person name="Shen B."/>
        </authorList>
    </citation>
    <scope>NUCLEOTIDE SEQUENCE [LARGE SCALE GENOMIC DNA]</scope>
    <source>
        <strain evidence="8 9">NPDC050545</strain>
    </source>
</reference>
<evidence type="ECO:0000256" key="3">
    <source>
        <dbReference type="ARBA" id="ARBA00023163"/>
    </source>
</evidence>
<dbReference type="RefSeq" id="WP_397084254.1">
    <property type="nucleotide sequence ID" value="NZ_JBITGY010000006.1"/>
</dbReference>
<dbReference type="SUPFAM" id="SSF46689">
    <property type="entry name" value="Homeodomain-like"/>
    <property type="match status" value="1"/>
</dbReference>
<dbReference type="Gene3D" id="1.10.10.60">
    <property type="entry name" value="Homeodomain-like"/>
    <property type="match status" value="1"/>
</dbReference>
<dbReference type="InterPro" id="IPR004111">
    <property type="entry name" value="Repressor_TetR_C"/>
</dbReference>
<name>A0ABW7YYN7_9ACTN</name>